<dbReference type="InterPro" id="IPR001119">
    <property type="entry name" value="SLH_dom"/>
</dbReference>
<dbReference type="PROSITE" id="PS51272">
    <property type="entry name" value="SLH"/>
    <property type="match status" value="1"/>
</dbReference>
<organism evidence="3 4">
    <name type="scientific">Ezakiella coagulans</name>
    <dbReference type="NCBI Taxonomy" id="46507"/>
    <lineage>
        <taxon>Bacteria</taxon>
        <taxon>Bacillati</taxon>
        <taxon>Bacillota</taxon>
        <taxon>Tissierellia</taxon>
        <taxon>Ezakiella</taxon>
    </lineage>
</organism>
<keyword evidence="1" id="KW-1133">Transmembrane helix</keyword>
<proteinExistence type="predicted"/>
<accession>A0A2U1DMZ2</accession>
<keyword evidence="4" id="KW-1185">Reference proteome</keyword>
<dbReference type="EMBL" id="QEKV01000013">
    <property type="protein sequence ID" value="PVY88919.1"/>
    <property type="molecule type" value="Genomic_DNA"/>
</dbReference>
<evidence type="ECO:0000313" key="3">
    <source>
        <dbReference type="EMBL" id="PVY88919.1"/>
    </source>
</evidence>
<evidence type="ECO:0000259" key="2">
    <source>
        <dbReference type="PROSITE" id="PS51272"/>
    </source>
</evidence>
<name>A0A2U1DMZ2_9FIRM</name>
<evidence type="ECO:0000256" key="1">
    <source>
        <dbReference type="SAM" id="Phobius"/>
    </source>
</evidence>
<dbReference type="Pfam" id="PF00395">
    <property type="entry name" value="SLH"/>
    <property type="match status" value="2"/>
</dbReference>
<gene>
    <name evidence="3" type="ORF">C7381_11320</name>
</gene>
<keyword evidence="1" id="KW-0812">Transmembrane</keyword>
<evidence type="ECO:0000313" key="4">
    <source>
        <dbReference type="Proteomes" id="UP000245793"/>
    </source>
</evidence>
<reference evidence="3 4" key="1">
    <citation type="submission" date="2018-04" db="EMBL/GenBank/DDBJ databases">
        <title>Genomic Encyclopedia of Type Strains, Phase IV (KMG-IV): sequencing the most valuable type-strain genomes for metagenomic binning, comparative biology and taxonomic classification.</title>
        <authorList>
            <person name="Goeker M."/>
        </authorList>
    </citation>
    <scope>NUCLEOTIDE SEQUENCE [LARGE SCALE GENOMIC DNA]</scope>
    <source>
        <strain evidence="3 4">DSM 20705</strain>
    </source>
</reference>
<dbReference type="Proteomes" id="UP000245793">
    <property type="component" value="Unassembled WGS sequence"/>
</dbReference>
<comment type="caution">
    <text evidence="3">The sequence shown here is derived from an EMBL/GenBank/DDBJ whole genome shotgun (WGS) entry which is preliminary data.</text>
</comment>
<protein>
    <submittedName>
        <fullName evidence="3">S-layer family protein</fullName>
    </submittedName>
</protein>
<dbReference type="RefSeq" id="WP_116480568.1">
    <property type="nucleotide sequence ID" value="NZ_JBKYKF010000078.1"/>
</dbReference>
<feature type="domain" description="SLH" evidence="2">
    <location>
        <begin position="148"/>
        <end position="211"/>
    </location>
</feature>
<dbReference type="AlphaFoldDB" id="A0A2U1DMZ2"/>
<sequence length="295" mass="34139">MSNKFARKLAKYLAIILAAAMIAGLFFMFMPSLLAEGETDETLKSKERDEEELNIKEIANKYIYQIEELIRRYKDRPGYYKAVKALKDYMMKIDLNNLKVDELKSLIDNFGIDKSEMKKNPVFVGDSSELFRPADNLNRAEFATIVLRLMKVDFDKSEIWYDAVMKKAKEVGFMKGDEFGNMRPNDNITLGEAITVLARFKNIGEAIGNTVGVPEKHWSRGFMQKAFIEGWLKRLENVKNPDRAIRRDEVAALMTKVRGFKIDKNDIDQNIAIYKTYKDVGKKNPYYYDIIENSN</sequence>
<keyword evidence="1" id="KW-0472">Membrane</keyword>
<feature type="transmembrane region" description="Helical" evidence="1">
    <location>
        <begin position="12"/>
        <end position="34"/>
    </location>
</feature>